<feature type="compositionally biased region" description="Acidic residues" evidence="3">
    <location>
        <begin position="247"/>
        <end position="271"/>
    </location>
</feature>
<feature type="region of interest" description="Disordered" evidence="3">
    <location>
        <begin position="734"/>
        <end position="903"/>
    </location>
</feature>
<feature type="compositionally biased region" description="Basic and acidic residues" evidence="3">
    <location>
        <begin position="375"/>
        <end position="392"/>
    </location>
</feature>
<accession>A0ABM1EAK0</accession>
<dbReference type="InterPro" id="IPR035979">
    <property type="entry name" value="RBD_domain_sf"/>
</dbReference>
<dbReference type="PANTHER" id="PTHR48033:SF10">
    <property type="entry name" value="RNA-BINDING PROTEIN SQUID"/>
    <property type="match status" value="1"/>
</dbReference>
<feature type="compositionally biased region" description="Polar residues" evidence="3">
    <location>
        <begin position="785"/>
        <end position="794"/>
    </location>
</feature>
<reference evidence="6" key="1">
    <citation type="submission" date="2025-08" db="UniProtKB">
        <authorList>
            <consortium name="RefSeq"/>
        </authorList>
    </citation>
    <scope>IDENTIFICATION</scope>
</reference>
<feature type="compositionally biased region" description="Polar residues" evidence="3">
    <location>
        <begin position="852"/>
        <end position="862"/>
    </location>
</feature>
<dbReference type="Pfam" id="PF02037">
    <property type="entry name" value="SAP"/>
    <property type="match status" value="1"/>
</dbReference>
<feature type="compositionally biased region" description="Acidic residues" evidence="3">
    <location>
        <begin position="202"/>
        <end position="231"/>
    </location>
</feature>
<proteinExistence type="predicted"/>
<dbReference type="InterPro" id="IPR003034">
    <property type="entry name" value="SAP_dom"/>
</dbReference>
<feature type="region of interest" description="Disordered" evidence="3">
    <location>
        <begin position="42"/>
        <end position="392"/>
    </location>
</feature>
<dbReference type="InterPro" id="IPR036361">
    <property type="entry name" value="SAP_dom_sf"/>
</dbReference>
<feature type="region of interest" description="Disordered" evidence="3">
    <location>
        <begin position="963"/>
        <end position="1000"/>
    </location>
</feature>
<feature type="compositionally biased region" description="Gly residues" evidence="3">
    <location>
        <begin position="819"/>
        <end position="835"/>
    </location>
</feature>
<dbReference type="Gene3D" id="1.10.720.30">
    <property type="entry name" value="SAP domain"/>
    <property type="match status" value="1"/>
</dbReference>
<dbReference type="SMART" id="SM00513">
    <property type="entry name" value="SAP"/>
    <property type="match status" value="1"/>
</dbReference>
<keyword evidence="2" id="KW-0539">Nucleus</keyword>
<name>A0ABM1EAK0_PRICU</name>
<keyword evidence="5" id="KW-1185">Reference proteome</keyword>
<dbReference type="PANTHER" id="PTHR48033">
    <property type="entry name" value="RNA-BINDING (RRM/RBD/RNP MOTIFS) FAMILY PROTEIN"/>
    <property type="match status" value="1"/>
</dbReference>
<evidence type="ECO:0000313" key="6">
    <source>
        <dbReference type="RefSeq" id="XP_014669221.1"/>
    </source>
</evidence>
<dbReference type="CDD" id="cd00590">
    <property type="entry name" value="RRM_SF"/>
    <property type="match status" value="1"/>
</dbReference>
<dbReference type="PROSITE" id="PS50800">
    <property type="entry name" value="SAP"/>
    <property type="match status" value="1"/>
</dbReference>
<feature type="compositionally biased region" description="Polar residues" evidence="3">
    <location>
        <begin position="740"/>
        <end position="753"/>
    </location>
</feature>
<feature type="compositionally biased region" description="Basic and acidic residues" evidence="3">
    <location>
        <begin position="422"/>
        <end position="459"/>
    </location>
</feature>
<dbReference type="SUPFAM" id="SSF68906">
    <property type="entry name" value="SAP domain"/>
    <property type="match status" value="1"/>
</dbReference>
<feature type="domain" description="SAP" evidence="4">
    <location>
        <begin position="6"/>
        <end position="40"/>
    </location>
</feature>
<feature type="compositionally biased region" description="Low complexity" evidence="3">
    <location>
        <begin position="874"/>
        <end position="891"/>
    </location>
</feature>
<feature type="compositionally biased region" description="Acidic residues" evidence="3">
    <location>
        <begin position="171"/>
        <end position="194"/>
    </location>
</feature>
<feature type="compositionally biased region" description="Basic and acidic residues" evidence="3">
    <location>
        <begin position="75"/>
        <end position="157"/>
    </location>
</feature>
<evidence type="ECO:0000256" key="2">
    <source>
        <dbReference type="ARBA" id="ARBA00023242"/>
    </source>
</evidence>
<dbReference type="Pfam" id="PF00076">
    <property type="entry name" value="RRM_1"/>
    <property type="match status" value="1"/>
</dbReference>
<dbReference type="GeneID" id="106810393"/>
<feature type="compositionally biased region" description="Basic and acidic residues" evidence="3">
    <location>
        <begin position="797"/>
        <end position="814"/>
    </location>
</feature>
<dbReference type="InterPro" id="IPR000504">
    <property type="entry name" value="RRM_dom"/>
</dbReference>
<feature type="compositionally biased region" description="Basic and acidic residues" evidence="3">
    <location>
        <begin position="323"/>
        <end position="341"/>
    </location>
</feature>
<comment type="subcellular location">
    <subcellularLocation>
        <location evidence="1">Nucleus</location>
    </subcellularLocation>
</comment>
<evidence type="ECO:0000256" key="1">
    <source>
        <dbReference type="ARBA" id="ARBA00004123"/>
    </source>
</evidence>
<feature type="region of interest" description="Disordered" evidence="3">
    <location>
        <begin position="422"/>
        <end position="461"/>
    </location>
</feature>
<dbReference type="SUPFAM" id="SSF54928">
    <property type="entry name" value="RNA-binding domain, RBD"/>
    <property type="match status" value="1"/>
</dbReference>
<protein>
    <submittedName>
        <fullName evidence="6">Uncharacterized protein LOC106810393 isoform X1</fullName>
    </submittedName>
</protein>
<feature type="compositionally biased region" description="Basic and acidic residues" evidence="3">
    <location>
        <begin position="754"/>
        <end position="784"/>
    </location>
</feature>
<gene>
    <name evidence="6" type="primary">LOC106810393</name>
</gene>
<feature type="compositionally biased region" description="Gly residues" evidence="3">
    <location>
        <begin position="985"/>
        <end position="994"/>
    </location>
</feature>
<feature type="compositionally biased region" description="Acidic residues" evidence="3">
    <location>
        <begin position="48"/>
        <end position="70"/>
    </location>
</feature>
<dbReference type="RefSeq" id="XP_014669221.1">
    <property type="nucleotide sequence ID" value="XM_014813735.1"/>
</dbReference>
<dbReference type="Proteomes" id="UP000695022">
    <property type="component" value="Unplaced"/>
</dbReference>
<dbReference type="InterPro" id="IPR012677">
    <property type="entry name" value="Nucleotide-bd_a/b_plait_sf"/>
</dbReference>
<evidence type="ECO:0000256" key="3">
    <source>
        <dbReference type="SAM" id="MobiDB-lite"/>
    </source>
</evidence>
<evidence type="ECO:0000313" key="5">
    <source>
        <dbReference type="Proteomes" id="UP000695022"/>
    </source>
</evidence>
<evidence type="ECO:0000259" key="4">
    <source>
        <dbReference type="PROSITE" id="PS50800"/>
    </source>
</evidence>
<feature type="compositionally biased region" description="Basic and acidic residues" evidence="3">
    <location>
        <begin position="232"/>
        <end position="246"/>
    </location>
</feature>
<organism evidence="5 6">
    <name type="scientific">Priapulus caudatus</name>
    <name type="common">Priapulid worm</name>
    <dbReference type="NCBI Taxonomy" id="37621"/>
    <lineage>
        <taxon>Eukaryota</taxon>
        <taxon>Metazoa</taxon>
        <taxon>Ecdysozoa</taxon>
        <taxon>Scalidophora</taxon>
        <taxon>Priapulida</taxon>
        <taxon>Priapulimorpha</taxon>
        <taxon>Priapulimorphida</taxon>
        <taxon>Priapulidae</taxon>
        <taxon>Priapulus</taxon>
    </lineage>
</organism>
<sequence>MSTPDWSKLSISALRAECKSRSIPATGKKTDLVDKLIRHEIALKDKPEEELENEEEEENSGSGTETEENGVECSLAKDDQKSDPGSSTHDKHEVEPGSTEDKREVGPDSTEVKREVEPDSNGNKHEVKSSTTDDKHKVDPCPTVKKMEEDADDKIKVEAGSGDTQIVGSCDEQEVGGEADVDIEKQDEQEDEERSDAQLLADDMETVDDAGSGPDDDGALLDLDEVEDEEDTMKMIDEVLAEHGSECDDGEEPEEEDDDDDGNENEEEVVLEDAQSGSDSERVKDGSEEVTSAVEEEEAGQITKVQGTQDDVDEEKASGNLSVEEKDARTKTAKDKCHQEADMATEAQASTTDDAEDVTTEKDTSMVSETCDDTSETKVDAKKSEAVAVDAKSEKALKDVDDAALVTDASVAMTEVSAAGDVKQEEVKKETDKEKEVKKETDKEEEVKGENDRGQKDSVDIDVTMEEDTDDQKEEYEIVATDPNKRVLITNIIINDMKSQCFIDALDEAYEFAMCFRRDSNSPKPPQKNFGFVDLVYRDASRAEAIVKKFQRIRFGEMHNMKITYPVTPKDKLDYNLAWEYQRKKAKARECLNHAPPIPDSQKLVVTNLPPSTSEAMLRSMFSAATKVFRHPRDEKKPCTGLAVLVFDSVTKTDTCKQKYDGMTVDDGDKSHKLMAFSPLEHRAHRAKTAFTRFQQVVSNYKNSKRPIPPTMTRKLNRCQRVYNILMAEIKKNKNPDDAASSTAVNKSQGSTNKELKKSVAKATDQKKTPVKKVEANKGKDTRGGHQQNRTSSGPAMRKDTRMQPRRDDRDFMRNRNMRGGGGMRRGGMGRGVVGHIGRPPSLLSMPLGQMGNRSAYSSSLLPTPRGAGYHPNHQQQQHHQQQQQQHQQQQRGMMGGPPQGELLQNISTVLNRFGLSSQQLQQLQHLQQQQQLQQAANALTRNNYGSGMAGGGGNYGGGMGNMGSLSGQGSGNRFAGQKRSAHQGGYGGGGGNYGKQQRR</sequence>
<dbReference type="Gene3D" id="3.30.70.330">
    <property type="match status" value="1"/>
</dbReference>